<organism evidence="2 3">
    <name type="scientific">Komagataella pastoris</name>
    <name type="common">Yeast</name>
    <name type="synonym">Pichia pastoris</name>
    <dbReference type="NCBI Taxonomy" id="4922"/>
    <lineage>
        <taxon>Eukaryota</taxon>
        <taxon>Fungi</taxon>
        <taxon>Dikarya</taxon>
        <taxon>Ascomycota</taxon>
        <taxon>Saccharomycotina</taxon>
        <taxon>Pichiomycetes</taxon>
        <taxon>Pichiales</taxon>
        <taxon>Pichiaceae</taxon>
        <taxon>Komagataella</taxon>
    </lineage>
</organism>
<dbReference type="GO" id="GO:0016192">
    <property type="term" value="P:vesicle-mediated transport"/>
    <property type="evidence" value="ECO:0007669"/>
    <property type="project" value="InterPro"/>
</dbReference>
<dbReference type="InterPro" id="IPR043154">
    <property type="entry name" value="Sec-1-like_dom1"/>
</dbReference>
<gene>
    <name evidence="2" type="primary">VPS45</name>
    <name evidence="2" type="ORF">ATY40_BA7501389</name>
</gene>
<name>A0A1B2JA07_PICPA</name>
<evidence type="ECO:0000256" key="1">
    <source>
        <dbReference type="ARBA" id="ARBA00009884"/>
    </source>
</evidence>
<dbReference type="OrthoDB" id="10266265at2759"/>
<comment type="similarity">
    <text evidence="1">Belongs to the STXBP/unc-18/SEC1 family.</text>
</comment>
<dbReference type="Gene3D" id="1.25.40.60">
    <property type="match status" value="1"/>
</dbReference>
<dbReference type="InterPro" id="IPR036045">
    <property type="entry name" value="Sec1-like_sf"/>
</dbReference>
<dbReference type="Pfam" id="PF00995">
    <property type="entry name" value="Sec1"/>
    <property type="match status" value="1"/>
</dbReference>
<dbReference type="Gene3D" id="3.90.830.10">
    <property type="entry name" value="Syntaxin Binding Protein 1, Chain A, domain 2"/>
    <property type="match status" value="1"/>
</dbReference>
<dbReference type="AlphaFoldDB" id="A0A1B2JA07"/>
<dbReference type="InterPro" id="IPR001619">
    <property type="entry name" value="Sec1-like"/>
</dbReference>
<evidence type="ECO:0000313" key="2">
    <source>
        <dbReference type="EMBL" id="ANZ74836.1"/>
    </source>
</evidence>
<dbReference type="Gene3D" id="3.40.50.1910">
    <property type="match status" value="1"/>
</dbReference>
<reference evidence="2 3" key="1">
    <citation type="submission" date="2016-02" db="EMBL/GenBank/DDBJ databases">
        <title>Comparative genomic and transcriptomic foundation for Pichia pastoris.</title>
        <authorList>
            <person name="Love K.R."/>
            <person name="Shah K.A."/>
            <person name="Whittaker C.A."/>
            <person name="Wu J."/>
            <person name="Bartlett M.C."/>
            <person name="Ma D."/>
            <person name="Leeson R.L."/>
            <person name="Priest M."/>
            <person name="Young S.K."/>
            <person name="Love J.C."/>
        </authorList>
    </citation>
    <scope>NUCLEOTIDE SEQUENCE [LARGE SCALE GENOMIC DNA]</scope>
    <source>
        <strain evidence="2 3">ATCC 28485</strain>
    </source>
</reference>
<dbReference type="InterPro" id="IPR043127">
    <property type="entry name" value="Sec-1-like_dom3a"/>
</dbReference>
<keyword evidence="3" id="KW-1185">Reference proteome</keyword>
<dbReference type="PANTHER" id="PTHR11679">
    <property type="entry name" value="VESICLE PROTEIN SORTING-ASSOCIATED"/>
    <property type="match status" value="1"/>
</dbReference>
<proteinExistence type="inferred from homology"/>
<accession>A0A1B2JA07</accession>
<dbReference type="InterPro" id="IPR027482">
    <property type="entry name" value="Sec1-like_dom2"/>
</dbReference>
<sequence>MDLVKVGQSYVEKIVTDTGIKVLLLDDTTSSIISLVSTQSELLNHQVYLIDKLENENRDTIKQLDCVCFLSVSEATINLLVEELGAPKYKSYKLYFNNVVPNSFLERLAERDDLEMVDKVMELFLDYDILNKNLFSFKQLNIFNSIDAWNQQQFLVTLASLKSLCFSLQTNPIIRYESNSRMCTKLASDLSYEFGQSSKIMEKFPVNDIPPVLLILDRKNDPITPLLNPWTYQSMVHELLGIFNNTVDLTGTPSDLPPDLIKLVLNPSQDPFYAQSLYLNFGDLSDSIKTYVNEYKEKTVKHNSNELTDLNDMKHFLESFPEFKKLSNNISKHMGLITELDRKINENHLWQVSELEQSIAVNDNHNADFQELEKLLTSQEFKIANNLKVKLVCLYAIRYELHPNNQLPKLLSILLQQGVPEFEINTVNRMLKYSGNTKRLNDDSESSIFNQATNNLLQGFKQSHENDNIYMQHIPRLERVISKLVKNKLPTAHYPTLINDFLKKQRTVSDLNGARLQDIIIFFVGGVTYEEARIINNFNMVNKSTRIVIGGTTVHNTNSFMTQVLELE</sequence>
<dbReference type="Gene3D" id="3.40.50.2060">
    <property type="match status" value="1"/>
</dbReference>
<dbReference type="SUPFAM" id="SSF56815">
    <property type="entry name" value="Sec1/munc18-like (SM) proteins"/>
    <property type="match status" value="1"/>
</dbReference>
<dbReference type="EMBL" id="CP014584">
    <property type="protein sequence ID" value="ANZ74836.1"/>
    <property type="molecule type" value="Genomic_DNA"/>
</dbReference>
<dbReference type="Proteomes" id="UP000094565">
    <property type="component" value="Chromosome 1"/>
</dbReference>
<protein>
    <submittedName>
        <fullName evidence="2">BA75_01389T0</fullName>
    </submittedName>
</protein>
<evidence type="ECO:0000313" key="3">
    <source>
        <dbReference type="Proteomes" id="UP000094565"/>
    </source>
</evidence>
<dbReference type="PIRSF" id="PIRSF005715">
    <property type="entry name" value="VPS45_Sec1"/>
    <property type="match status" value="1"/>
</dbReference>